<reference evidence="2 3" key="1">
    <citation type="journal article" date="2019" name="bioRxiv">
        <title>Bacteria contribute to plant secondary compound degradation in a generalist herbivore system.</title>
        <authorList>
            <person name="Francoeur C.B."/>
            <person name="Khadempour L."/>
            <person name="Moreira-Soto R.D."/>
            <person name="Gotting K."/>
            <person name="Book A.J."/>
            <person name="Pinto-Tomas A.A."/>
            <person name="Keefover-Ring K."/>
            <person name="Currie C.R."/>
        </authorList>
    </citation>
    <scope>NUCLEOTIDE SEQUENCE [LARGE SCALE GENOMIC DNA]</scope>
    <source>
        <strain evidence="2">Acro-835</strain>
    </source>
</reference>
<evidence type="ECO:0000313" key="2">
    <source>
        <dbReference type="EMBL" id="NIF22151.1"/>
    </source>
</evidence>
<name>A0ABX0RCW2_9GAMM</name>
<dbReference type="Proteomes" id="UP001515683">
    <property type="component" value="Unassembled WGS sequence"/>
</dbReference>
<keyword evidence="1" id="KW-0812">Transmembrane</keyword>
<accession>A0ABX0RCW2</accession>
<proteinExistence type="predicted"/>
<dbReference type="RefSeq" id="WP_167014600.1">
    <property type="nucleotide sequence ID" value="NZ_VWXF01000004.1"/>
</dbReference>
<sequence>MSDFHDYPPAARDYLLQLHQALSFAPRYATEVCAEVGDHFMEAIECSDQHPDSAALNATQRFGSPLLLAAEFSTVLITRKLRHTLLLNMAVMVVMIVAVFSCFAGRQGGAGAIAACLSGAVAWSGLLLIQRNQLSGTQLYHWLCTPMIACQITCFVMILGLVWNLTHFSGGSPLWALFDVTVVAMMALRMLHLRHHSRRMCLLWRQMMP</sequence>
<keyword evidence="1" id="KW-0472">Membrane</keyword>
<feature type="transmembrane region" description="Helical" evidence="1">
    <location>
        <begin position="174"/>
        <end position="191"/>
    </location>
</feature>
<feature type="transmembrane region" description="Helical" evidence="1">
    <location>
        <begin position="110"/>
        <end position="129"/>
    </location>
</feature>
<comment type="caution">
    <text evidence="2">The sequence shown here is derived from an EMBL/GenBank/DDBJ whole genome shotgun (WGS) entry which is preliminary data.</text>
</comment>
<gene>
    <name evidence="2" type="ORF">F3J40_11135</name>
</gene>
<keyword evidence="1" id="KW-1133">Transmembrane helix</keyword>
<feature type="transmembrane region" description="Helical" evidence="1">
    <location>
        <begin position="85"/>
        <end position="104"/>
    </location>
</feature>
<evidence type="ECO:0000256" key="1">
    <source>
        <dbReference type="SAM" id="Phobius"/>
    </source>
</evidence>
<feature type="transmembrane region" description="Helical" evidence="1">
    <location>
        <begin position="141"/>
        <end position="162"/>
    </location>
</feature>
<keyword evidence="3" id="KW-1185">Reference proteome</keyword>
<evidence type="ECO:0000313" key="3">
    <source>
        <dbReference type="Proteomes" id="UP001515683"/>
    </source>
</evidence>
<organism evidence="2 3">
    <name type="scientific">Candidatus Pantoea multigeneris</name>
    <dbReference type="NCBI Taxonomy" id="2608357"/>
    <lineage>
        <taxon>Bacteria</taxon>
        <taxon>Pseudomonadati</taxon>
        <taxon>Pseudomonadota</taxon>
        <taxon>Gammaproteobacteria</taxon>
        <taxon>Enterobacterales</taxon>
        <taxon>Erwiniaceae</taxon>
        <taxon>Pantoea</taxon>
    </lineage>
</organism>
<protein>
    <submittedName>
        <fullName evidence="2">Uncharacterized protein</fullName>
    </submittedName>
</protein>
<dbReference type="EMBL" id="VWXF01000004">
    <property type="protein sequence ID" value="NIF22151.1"/>
    <property type="molecule type" value="Genomic_DNA"/>
</dbReference>